<feature type="transmembrane region" description="Helical" evidence="1">
    <location>
        <begin position="294"/>
        <end position="313"/>
    </location>
</feature>
<comment type="caution">
    <text evidence="3">The sequence shown here is derived from an EMBL/GenBank/DDBJ whole genome shotgun (WGS) entry which is preliminary data.</text>
</comment>
<keyword evidence="1" id="KW-0812">Transmembrane</keyword>
<dbReference type="Proteomes" id="UP000604161">
    <property type="component" value="Unassembled WGS sequence"/>
</dbReference>
<proteinExistence type="predicted"/>
<evidence type="ECO:0000256" key="1">
    <source>
        <dbReference type="SAM" id="Phobius"/>
    </source>
</evidence>
<keyword evidence="4" id="KW-1185">Reference proteome</keyword>
<feature type="domain" description="OmpA-like" evidence="2">
    <location>
        <begin position="488"/>
        <end position="562"/>
    </location>
</feature>
<dbReference type="RefSeq" id="WP_191594657.1">
    <property type="nucleotide sequence ID" value="NZ_JACYFC010000003.1"/>
</dbReference>
<protein>
    <submittedName>
        <fullName evidence="3">OmpA family protein</fullName>
    </submittedName>
</protein>
<dbReference type="EMBL" id="JACYFC010000003">
    <property type="protein sequence ID" value="MBD5771263.1"/>
    <property type="molecule type" value="Genomic_DNA"/>
</dbReference>
<evidence type="ECO:0000313" key="3">
    <source>
        <dbReference type="EMBL" id="MBD5771263.1"/>
    </source>
</evidence>
<organism evidence="3 4">
    <name type="scientific">Marinomonas colpomeniae</name>
    <dbReference type="NCBI Taxonomy" id="2774408"/>
    <lineage>
        <taxon>Bacteria</taxon>
        <taxon>Pseudomonadati</taxon>
        <taxon>Pseudomonadota</taxon>
        <taxon>Gammaproteobacteria</taxon>
        <taxon>Oceanospirillales</taxon>
        <taxon>Oceanospirillaceae</taxon>
        <taxon>Marinomonas</taxon>
    </lineage>
</organism>
<sequence>MNSNTGKKDVKPSDGEQMQELRKLVLGENNQVIRDVVEEEARKSVASVLTEALHDRQKSDGSVSAVLTPLVEKSVEASVVARKEQFVSYLYPLVGSLVRKSVSSFLAELIEQTNEMLESSLTYKGLRWRFEARKAGISYSQYVVQQTFVFRVEQVLLIHRETGLLLRTIVLDKTQATDGDMFSAMLTAINDFVADSFSKQHEGSEQSLDEIKTDDFTLLIKQGPKAFLVAAITGNPPANIADKLQQALENIHQIYNDELNSFDGDAVVFENTDQQLNGCLLTQQKEVEVTKKKIPWLTIIPLLISIVVLGYFITKHWQLNNVVENIQALPDEPGIVLLNVASCEDKICVDVLRDPFAEDTMSWIVGEGGSEDLIQINERAYRSLDPKLLTKRIFNLQKDFPELSYNVTESKFYGVVNVEQFTILKARLTSMPDTISVQDLLSGITISPQEVSSDLLNRFMLEKELTAITSTTLDFNINGNELSESALSVVKRLSEKTIKAANFAKNLNEKFSLVIMGTSTKGGSESYNQQLSLERAETVYWALINNGVMPEILKITGLGALDSNDAEPRAIFHVIRLQSEKIKKVQN</sequence>
<dbReference type="InterPro" id="IPR006665">
    <property type="entry name" value="OmpA-like"/>
</dbReference>
<dbReference type="InterPro" id="IPR036737">
    <property type="entry name" value="OmpA-like_sf"/>
</dbReference>
<evidence type="ECO:0000313" key="4">
    <source>
        <dbReference type="Proteomes" id="UP000604161"/>
    </source>
</evidence>
<reference evidence="3 4" key="1">
    <citation type="submission" date="2020-09" db="EMBL/GenBank/DDBJ databases">
        <title>Marinomonas sp. nov., isolated from the cysticercosis algae of Qingdao, China.</title>
        <authorList>
            <person name="Sun X."/>
        </authorList>
    </citation>
    <scope>NUCLEOTIDE SEQUENCE [LARGE SCALE GENOMIC DNA]</scope>
    <source>
        <strain evidence="3 4">SM2066</strain>
    </source>
</reference>
<dbReference type="Pfam" id="PF00691">
    <property type="entry name" value="OmpA"/>
    <property type="match status" value="1"/>
</dbReference>
<dbReference type="SUPFAM" id="SSF103088">
    <property type="entry name" value="OmpA-like"/>
    <property type="match status" value="1"/>
</dbReference>
<keyword evidence="1" id="KW-0472">Membrane</keyword>
<evidence type="ECO:0000259" key="2">
    <source>
        <dbReference type="Pfam" id="PF00691"/>
    </source>
</evidence>
<gene>
    <name evidence="3" type="ORF">IF202_09400</name>
</gene>
<dbReference type="Gene3D" id="3.30.1330.60">
    <property type="entry name" value="OmpA-like domain"/>
    <property type="match status" value="1"/>
</dbReference>
<accession>A0ABR8NYZ0</accession>
<name>A0ABR8NYZ0_9GAMM</name>
<keyword evidence="1" id="KW-1133">Transmembrane helix</keyword>